<dbReference type="SUPFAM" id="SSF55073">
    <property type="entry name" value="Nucleotide cyclase"/>
    <property type="match status" value="1"/>
</dbReference>
<reference evidence="4 5" key="1">
    <citation type="submission" date="2016-05" db="EMBL/GenBank/DDBJ databases">
        <title>Genome sequence of Pseudomonas stutzeri 273 and identification of the exopolysaccharide biosynthesis locus.</title>
        <authorList>
            <person name="Wu S."/>
            <person name="Sun C."/>
        </authorList>
    </citation>
    <scope>NUCLEOTIDE SEQUENCE [LARGE SCALE GENOMIC DNA]</scope>
    <source>
        <strain evidence="4 5">273</strain>
    </source>
</reference>
<dbReference type="PROSITE" id="PS50887">
    <property type="entry name" value="GGDEF"/>
    <property type="match status" value="1"/>
</dbReference>
<feature type="transmembrane region" description="Helical" evidence="1">
    <location>
        <begin position="130"/>
        <end position="149"/>
    </location>
</feature>
<evidence type="ECO:0000259" key="3">
    <source>
        <dbReference type="PROSITE" id="PS50887"/>
    </source>
</evidence>
<dbReference type="Pfam" id="PF17159">
    <property type="entry name" value="MASE3"/>
    <property type="match status" value="1"/>
</dbReference>
<dbReference type="Pfam" id="PF00990">
    <property type="entry name" value="GGDEF"/>
    <property type="match status" value="1"/>
</dbReference>
<sequence>MVIALAALLMLVWLLSSLADLNGSPVWFPLPLHIAVETFSIVVAALVFAVAWHSQQPVHRSNPLLACAFLAIALLDLAHMLSYRGMPVWVTPASAEKAIAFWLVSRVLLAFTLLAVACRLCHRSIPLPRHLLLASSLGLVALVVYLQLFQPQLWPRTFVEGEGLTRFKVQMEWLIISLFALAAWVFWRAREVEGGGYFDGMLAATLVSILAELCFTAYSSVNSFYSLLGHLYKIVSYGFIYQVVFVSSVRAPYERLAIEMSERIAAQQRIDYMAHFDSLTGLPNLSQLEDRTRQAMASALKLKGAVAVLYVDLDHFKMVNDSFGRSFGDQLLCTTAVRLQQALPDSAMLARASGDEFVVLLADLKNAEGASAVIQLVLDELAEPFMVERQQIVVSISIGVAVGPSDGMDFSCLLRNAEMAMYKAKEAGRRTWCYYNAALDTEMRGRLYLINGLRLAIEREEFFLEYQLQLDLASGRVVGAEALLRWQHPQWGLVAPGQFIPAAEQSGLIVDIGEWIILEACRQAARWQAEKLDIPRVAVNVAAIQLHQGSLEQTVAAALAQTGLPASALELELTESSLVDNTEQVMIALAGLKALGVTLSIDDFGTGYSCLAYLRRLSVDTLKIDRSFVSDLPNEDGHAIVAAIIHMAESLGLNTLAEGVEDEATAAELLRLGCRQAQGFFYARPVPASALPAAIASLPA</sequence>
<proteinExistence type="predicted"/>
<dbReference type="Pfam" id="PF00563">
    <property type="entry name" value="EAL"/>
    <property type="match status" value="1"/>
</dbReference>
<dbReference type="PROSITE" id="PS50883">
    <property type="entry name" value="EAL"/>
    <property type="match status" value="1"/>
</dbReference>
<dbReference type="CDD" id="cd01949">
    <property type="entry name" value="GGDEF"/>
    <property type="match status" value="1"/>
</dbReference>
<feature type="transmembrane region" description="Helical" evidence="1">
    <location>
        <begin position="199"/>
        <end position="218"/>
    </location>
</feature>
<feature type="transmembrane region" description="Helical" evidence="1">
    <location>
        <begin position="169"/>
        <end position="187"/>
    </location>
</feature>
<evidence type="ECO:0000259" key="2">
    <source>
        <dbReference type="PROSITE" id="PS50883"/>
    </source>
</evidence>
<keyword evidence="1" id="KW-0472">Membrane</keyword>
<evidence type="ECO:0000313" key="5">
    <source>
        <dbReference type="Proteomes" id="UP000077787"/>
    </source>
</evidence>
<dbReference type="InterPro" id="IPR001633">
    <property type="entry name" value="EAL_dom"/>
</dbReference>
<dbReference type="PANTHER" id="PTHR44757:SF2">
    <property type="entry name" value="BIOFILM ARCHITECTURE MAINTENANCE PROTEIN MBAA"/>
    <property type="match status" value="1"/>
</dbReference>
<feature type="transmembrane region" description="Helical" evidence="1">
    <location>
        <begin position="29"/>
        <end position="52"/>
    </location>
</feature>
<keyword evidence="1" id="KW-1133">Transmembrane helix</keyword>
<dbReference type="Gene3D" id="3.30.70.270">
    <property type="match status" value="1"/>
</dbReference>
<gene>
    <name evidence="4" type="ORF">PS273GM_10880</name>
</gene>
<feature type="domain" description="GGDEF" evidence="3">
    <location>
        <begin position="304"/>
        <end position="437"/>
    </location>
</feature>
<dbReference type="Proteomes" id="UP000077787">
    <property type="component" value="Chromosome"/>
</dbReference>
<evidence type="ECO:0000313" key="4">
    <source>
        <dbReference type="EMBL" id="ANF27985.1"/>
    </source>
</evidence>
<dbReference type="InterPro" id="IPR035919">
    <property type="entry name" value="EAL_sf"/>
</dbReference>
<organism evidence="4 5">
    <name type="scientific">Stutzerimonas stutzeri</name>
    <name type="common">Pseudomonas stutzeri</name>
    <dbReference type="NCBI Taxonomy" id="316"/>
    <lineage>
        <taxon>Bacteria</taxon>
        <taxon>Pseudomonadati</taxon>
        <taxon>Pseudomonadota</taxon>
        <taxon>Gammaproteobacteria</taxon>
        <taxon>Pseudomonadales</taxon>
        <taxon>Pseudomonadaceae</taxon>
        <taxon>Stutzerimonas</taxon>
    </lineage>
</organism>
<name>A0A172WXI5_STUST</name>
<feature type="domain" description="EAL" evidence="2">
    <location>
        <begin position="446"/>
        <end position="699"/>
    </location>
</feature>
<dbReference type="EMBL" id="CP015641">
    <property type="protein sequence ID" value="ANF27985.1"/>
    <property type="molecule type" value="Genomic_DNA"/>
</dbReference>
<dbReference type="Gene3D" id="3.20.20.450">
    <property type="entry name" value="EAL domain"/>
    <property type="match status" value="1"/>
</dbReference>
<dbReference type="SMART" id="SM00052">
    <property type="entry name" value="EAL"/>
    <property type="match status" value="1"/>
</dbReference>
<evidence type="ECO:0008006" key="6">
    <source>
        <dbReference type="Google" id="ProtNLM"/>
    </source>
</evidence>
<accession>A0A172WXI5</accession>
<protein>
    <recommendedName>
        <fullName evidence="6">EAL domain-containing protein</fullName>
    </recommendedName>
</protein>
<dbReference type="NCBIfam" id="TIGR00254">
    <property type="entry name" value="GGDEF"/>
    <property type="match status" value="1"/>
</dbReference>
<dbReference type="InterPro" id="IPR043128">
    <property type="entry name" value="Rev_trsase/Diguanyl_cyclase"/>
</dbReference>
<feature type="transmembrane region" description="Helical" evidence="1">
    <location>
        <begin position="98"/>
        <end position="118"/>
    </location>
</feature>
<feature type="transmembrane region" description="Helical" evidence="1">
    <location>
        <begin position="64"/>
        <end position="86"/>
    </location>
</feature>
<dbReference type="CDD" id="cd01948">
    <property type="entry name" value="EAL"/>
    <property type="match status" value="1"/>
</dbReference>
<dbReference type="InterPro" id="IPR029787">
    <property type="entry name" value="Nucleotide_cyclase"/>
</dbReference>
<dbReference type="InterPro" id="IPR052155">
    <property type="entry name" value="Biofilm_reg_signaling"/>
</dbReference>
<dbReference type="PANTHER" id="PTHR44757">
    <property type="entry name" value="DIGUANYLATE CYCLASE DGCP"/>
    <property type="match status" value="1"/>
</dbReference>
<dbReference type="SUPFAM" id="SSF141868">
    <property type="entry name" value="EAL domain-like"/>
    <property type="match status" value="1"/>
</dbReference>
<dbReference type="SMART" id="SM00267">
    <property type="entry name" value="GGDEF"/>
    <property type="match status" value="1"/>
</dbReference>
<dbReference type="InterPro" id="IPR033425">
    <property type="entry name" value="MASE3"/>
</dbReference>
<dbReference type="AlphaFoldDB" id="A0A172WXI5"/>
<keyword evidence="1" id="KW-0812">Transmembrane</keyword>
<dbReference type="InterPro" id="IPR000160">
    <property type="entry name" value="GGDEF_dom"/>
</dbReference>
<evidence type="ECO:0000256" key="1">
    <source>
        <dbReference type="SAM" id="Phobius"/>
    </source>
</evidence>